<accession>Q6WRV9</accession>
<organism evidence="2">
    <name type="scientific">Hafnia alvei</name>
    <dbReference type="NCBI Taxonomy" id="569"/>
    <lineage>
        <taxon>Bacteria</taxon>
        <taxon>Pseudomonadati</taxon>
        <taxon>Pseudomonadota</taxon>
        <taxon>Gammaproteobacteria</taxon>
        <taxon>Enterobacterales</taxon>
        <taxon>Hafniaceae</taxon>
        <taxon>Hafnia</taxon>
    </lineage>
</organism>
<protein>
    <submittedName>
        <fullName evidence="2">Putative mobilization protein MobB</fullName>
    </submittedName>
</protein>
<evidence type="ECO:0000313" key="2">
    <source>
        <dbReference type="EMBL" id="AAQ21141.1"/>
    </source>
</evidence>
<geneLocation type="plasmid" evidence="2">
    <name>pAlvB</name>
</geneLocation>
<sequence>MNKIFDLAKDFEQKSTEQAKTIEVDLAHVFKAHESAINAALHSSGQRISSAIQEQSLVMRWMVLKSWLSIGVGLLVMLCLGGSVLWWQGTQIRENAQLMTEQSDTLKKLNAKTWGVRFQEDTSGRFLVLPKGVKANPNWTFEDGTRQGVKLERK</sequence>
<name>Q6WRV9_HAFAL</name>
<dbReference type="RefSeq" id="WP_011178380.1">
    <property type="nucleotide sequence ID" value="NZ_JABUYI010000046.1"/>
</dbReference>
<keyword evidence="2" id="KW-0614">Plasmid</keyword>
<evidence type="ECO:0000256" key="1">
    <source>
        <dbReference type="SAM" id="Phobius"/>
    </source>
</evidence>
<proteinExistence type="predicted"/>
<feature type="transmembrane region" description="Helical" evidence="1">
    <location>
        <begin position="67"/>
        <end position="87"/>
    </location>
</feature>
<reference evidence="2" key="1">
    <citation type="journal article" date="2004" name="J. Bacteriol.">
        <title>Chimeric Nature of Two Plasmids of Hafnia alvei Encoding the Bacteriocins Alveicins A and B.</title>
        <authorList>
            <person name="Wertz J.E."/>
            <person name="Riley M.A."/>
        </authorList>
    </citation>
    <scope>NUCLEOTIDE SEQUENCE</scope>
    <source>
        <strain evidence="2">MISC261</strain>
        <plasmid evidence="2">pAlvB</plasmid>
    </source>
</reference>
<dbReference type="InterPro" id="IPR006922">
    <property type="entry name" value="MbeB-like"/>
</dbReference>
<keyword evidence="1" id="KW-1133">Transmembrane helix</keyword>
<dbReference type="EMBL" id="AY271829">
    <property type="protein sequence ID" value="AAQ21141.1"/>
    <property type="molecule type" value="Genomic_DNA"/>
</dbReference>
<keyword evidence="1" id="KW-0812">Transmembrane</keyword>
<gene>
    <name evidence="2" type="primary">mobB</name>
</gene>
<dbReference type="Pfam" id="PF04837">
    <property type="entry name" value="MbeB_N"/>
    <property type="match status" value="1"/>
</dbReference>
<dbReference type="AlphaFoldDB" id="Q6WRV9"/>
<keyword evidence="1" id="KW-0472">Membrane</keyword>